<gene>
    <name evidence="3" type="ORF">HF878_04575</name>
</gene>
<evidence type="ECO:0000256" key="1">
    <source>
        <dbReference type="SAM" id="MobiDB-lite"/>
    </source>
</evidence>
<dbReference type="InterPro" id="IPR024930">
    <property type="entry name" value="Skp_dom_sf"/>
</dbReference>
<dbReference type="Gene3D" id="3.30.910.20">
    <property type="entry name" value="Skp domain"/>
    <property type="match status" value="1"/>
</dbReference>
<dbReference type="GO" id="GO:0051082">
    <property type="term" value="F:unfolded protein binding"/>
    <property type="evidence" value="ECO:0007669"/>
    <property type="project" value="InterPro"/>
</dbReference>
<feature type="signal peptide" evidence="2">
    <location>
        <begin position="1"/>
        <end position="27"/>
    </location>
</feature>
<protein>
    <submittedName>
        <fullName evidence="3">OmpH family outer membrane protein</fullName>
    </submittedName>
</protein>
<feature type="compositionally biased region" description="Basic and acidic residues" evidence="1">
    <location>
        <begin position="64"/>
        <end position="79"/>
    </location>
</feature>
<dbReference type="EMBL" id="JABAFA010000010">
    <property type="protein sequence ID" value="NMD98761.1"/>
    <property type="molecule type" value="Genomic_DNA"/>
</dbReference>
<feature type="chain" id="PRO_5032758863" evidence="2">
    <location>
        <begin position="28"/>
        <end position="146"/>
    </location>
</feature>
<proteinExistence type="predicted"/>
<keyword evidence="4" id="KW-1185">Reference proteome</keyword>
<dbReference type="SUPFAM" id="SSF111384">
    <property type="entry name" value="OmpH-like"/>
    <property type="match status" value="1"/>
</dbReference>
<dbReference type="Proteomes" id="UP000543804">
    <property type="component" value="Unassembled WGS sequence"/>
</dbReference>
<evidence type="ECO:0000313" key="3">
    <source>
        <dbReference type="EMBL" id="NMD98761.1"/>
    </source>
</evidence>
<sequence length="146" mass="15843">MKLTKKSRALLLIGVAAMLVMSGCGKAKIGYIDGDRIMKEAPQIQSLVEEGNAKIQQAQEDAEKDLAEKKGTMSDEDFQKAQADARRKVAGLNQSYSVQLKQKLDAALADIAKEKKLDAVVDNQAQQKVVIEGGIDVTDDAINKLQ</sequence>
<keyword evidence="2" id="KW-0732">Signal</keyword>
<organism evidence="3 4">
    <name type="scientific">Selenomonas bovis</name>
    <dbReference type="NCBI Taxonomy" id="416586"/>
    <lineage>
        <taxon>Bacteria</taxon>
        <taxon>Bacillati</taxon>
        <taxon>Bacillota</taxon>
        <taxon>Negativicutes</taxon>
        <taxon>Selenomonadales</taxon>
        <taxon>Selenomonadaceae</taxon>
        <taxon>Selenomonas</taxon>
    </lineage>
</organism>
<dbReference type="PROSITE" id="PS51257">
    <property type="entry name" value="PROKAR_LIPOPROTEIN"/>
    <property type="match status" value="1"/>
</dbReference>
<evidence type="ECO:0000256" key="2">
    <source>
        <dbReference type="SAM" id="SignalP"/>
    </source>
</evidence>
<reference evidence="3 4" key="1">
    <citation type="submission" date="2020-04" db="EMBL/GenBank/DDBJ databases">
        <authorList>
            <person name="Hitch T.C.A."/>
            <person name="Wylensek D."/>
            <person name="Clavel T."/>
        </authorList>
    </citation>
    <scope>NUCLEOTIDE SEQUENCE [LARGE SCALE GENOMIC DNA]</scope>
    <source>
        <strain evidence="3 4">PG-130-P53-12</strain>
    </source>
</reference>
<dbReference type="RefSeq" id="WP_019542839.1">
    <property type="nucleotide sequence ID" value="NZ_JABAFA010000010.1"/>
</dbReference>
<dbReference type="AlphaFoldDB" id="A0A848BCH9"/>
<dbReference type="SMART" id="SM00935">
    <property type="entry name" value="OmpH"/>
    <property type="match status" value="1"/>
</dbReference>
<comment type="caution">
    <text evidence="3">The sequence shown here is derived from an EMBL/GenBank/DDBJ whole genome shotgun (WGS) entry which is preliminary data.</text>
</comment>
<name>A0A848BCH9_9FIRM</name>
<evidence type="ECO:0000313" key="4">
    <source>
        <dbReference type="Proteomes" id="UP000543804"/>
    </source>
</evidence>
<accession>A0A848BCH9</accession>
<dbReference type="InterPro" id="IPR005632">
    <property type="entry name" value="Chaperone_Skp"/>
</dbReference>
<feature type="region of interest" description="Disordered" evidence="1">
    <location>
        <begin position="58"/>
        <end position="79"/>
    </location>
</feature>